<reference evidence="1 2" key="1">
    <citation type="submission" date="2018-03" db="EMBL/GenBank/DDBJ databases">
        <title>Mesoflavibacter sp. HG37 and Mesoflavibacter sp. HG96 sp.nov., two marine bacteria isolated from seawater of Western Pacific Ocean.</title>
        <authorList>
            <person name="Cheng H."/>
            <person name="Wu Y.-H."/>
            <person name="Guo L.-L."/>
            <person name="Xu X.-W."/>
        </authorList>
    </citation>
    <scope>NUCLEOTIDE SEQUENCE [LARGE SCALE GENOMIC DNA]</scope>
    <source>
        <strain evidence="1 2">KCTC 42117</strain>
    </source>
</reference>
<dbReference type="Proteomes" id="UP000238430">
    <property type="component" value="Unassembled WGS sequence"/>
</dbReference>
<keyword evidence="2" id="KW-1185">Reference proteome</keyword>
<evidence type="ECO:0000313" key="2">
    <source>
        <dbReference type="Proteomes" id="UP000238430"/>
    </source>
</evidence>
<name>A0A2T1NNL5_9FLAO</name>
<organism evidence="1 2">
    <name type="scientific">Mesoflavibacter zeaxanthinifaciens subsp. sabulilitoris</name>
    <dbReference type="NCBI Taxonomy" id="1520893"/>
    <lineage>
        <taxon>Bacteria</taxon>
        <taxon>Pseudomonadati</taxon>
        <taxon>Bacteroidota</taxon>
        <taxon>Flavobacteriia</taxon>
        <taxon>Flavobacteriales</taxon>
        <taxon>Flavobacteriaceae</taxon>
        <taxon>Mesoflavibacter</taxon>
    </lineage>
</organism>
<evidence type="ECO:0000313" key="1">
    <source>
        <dbReference type="EMBL" id="PSG94490.1"/>
    </source>
</evidence>
<dbReference type="OrthoDB" id="1173934at2"/>
<protein>
    <recommendedName>
        <fullName evidence="3">DUF3945 domain-containing protein</fullName>
    </recommendedName>
</protein>
<sequence>MKKTDEFKPKKVFVKINQKWESGTMISADENQIQVNHNSGTNTIKTEDVDKLIDIPFSKDQVFALKDVKEKLEGEYRSFNKLGSSDQEALAKGKEVFITITKEAKVENSETKELKPVGVMLQLRYSQSKGSELHQQYARKSELSLEDVKAYNYQFTQKEFDTMKHDKKPVLFQGVDSNSGEVFDKVAYFDTKLNDIRTKSPVKNFYGTKLDEKQYKAINSGESVEIEYTKKGDKTPTKYTINHNFKTDTTYSKKVNEKVKDMTVNDAKEVNAQKKKDKSQGLGV</sequence>
<gene>
    <name evidence="1" type="ORF">C7H61_00725</name>
</gene>
<dbReference type="EMBL" id="PXOT01000010">
    <property type="protein sequence ID" value="PSG94490.1"/>
    <property type="molecule type" value="Genomic_DNA"/>
</dbReference>
<comment type="caution">
    <text evidence="1">The sequence shown here is derived from an EMBL/GenBank/DDBJ whole genome shotgun (WGS) entry which is preliminary data.</text>
</comment>
<proteinExistence type="predicted"/>
<dbReference type="RefSeq" id="WP_106676253.1">
    <property type="nucleotide sequence ID" value="NZ_JACHWV010000010.1"/>
</dbReference>
<evidence type="ECO:0008006" key="3">
    <source>
        <dbReference type="Google" id="ProtNLM"/>
    </source>
</evidence>
<accession>A0A2T1NNL5</accession>
<dbReference type="AlphaFoldDB" id="A0A2T1NNL5"/>